<evidence type="ECO:0000313" key="3">
    <source>
        <dbReference type="EMBL" id="QQC43851.1"/>
    </source>
</evidence>
<name>A0AAP9Y843_9ACTO</name>
<feature type="transmembrane region" description="Helical" evidence="1">
    <location>
        <begin position="42"/>
        <end position="62"/>
    </location>
</feature>
<proteinExistence type="predicted"/>
<evidence type="ECO:0000259" key="2">
    <source>
        <dbReference type="Pfam" id="PF10080"/>
    </source>
</evidence>
<feature type="transmembrane region" description="Helical" evidence="1">
    <location>
        <begin position="231"/>
        <end position="264"/>
    </location>
</feature>
<feature type="transmembrane region" description="Helical" evidence="1">
    <location>
        <begin position="74"/>
        <end position="94"/>
    </location>
</feature>
<sequence length="440" mass="46686">MLQQMSEATLILLLTMLAVGATIRFMPTAGHGRRGKKVRSRAVWLGIGLGMVASAALTIINVEAPKSVNRQTVGLYTLPIALALALVFLALVAVRSRRVRPHLPGGDADEEAQAASAIETALPGDALVRLVGALYIAFALFRSVPVAMSQAVMMLSGGVGIYSTQAVLAIVGYALAWGLVCFLAWVSYRLCAWNNRVWPAMFILCALALEHSLMFVRILKAKRWISVPKGAWNVIAWFINHEAVFTIVAALALGVVVALTWYASRSIPTVGANPAEGRLGRARSRLYKSMAGTAAIGYLCGALLITVGVAIGSQEVELSAPEAHSVVDDQVSVNLADISDGHLHRFEYTTSGGVKVRFIVIQKSGSSFGVGLDACEICGPSGYYEKDGKVICKLCEVAMNIATIGFKGGCNPIPIEYKVSNGTLTVPISALEAAAPIFAK</sequence>
<accession>A0AAP9Y843</accession>
<organism evidence="3 4">
    <name type="scientific">Schaalia meyeri</name>
    <dbReference type="NCBI Taxonomy" id="52773"/>
    <lineage>
        <taxon>Bacteria</taxon>
        <taxon>Bacillati</taxon>
        <taxon>Actinomycetota</taxon>
        <taxon>Actinomycetes</taxon>
        <taxon>Actinomycetales</taxon>
        <taxon>Actinomycetaceae</taxon>
        <taxon>Schaalia</taxon>
    </lineage>
</organism>
<feature type="transmembrane region" description="Helical" evidence="1">
    <location>
        <begin position="290"/>
        <end position="311"/>
    </location>
</feature>
<keyword evidence="1" id="KW-1133">Transmembrane helix</keyword>
<feature type="domain" description="Membrane iron-sulfur containing protein FtrD-like" evidence="2">
    <location>
        <begin position="338"/>
        <end position="438"/>
    </location>
</feature>
<protein>
    <submittedName>
        <fullName evidence="3">DUF2318 domain-containing protein</fullName>
    </submittedName>
</protein>
<keyword evidence="1" id="KW-0812">Transmembrane</keyword>
<feature type="transmembrane region" description="Helical" evidence="1">
    <location>
        <begin position="167"/>
        <end position="188"/>
    </location>
</feature>
<dbReference type="RefSeq" id="WP_074633089.1">
    <property type="nucleotide sequence ID" value="NZ_CP066065.1"/>
</dbReference>
<keyword evidence="4" id="KW-1185">Reference proteome</keyword>
<evidence type="ECO:0000313" key="4">
    <source>
        <dbReference type="Proteomes" id="UP000595220"/>
    </source>
</evidence>
<dbReference type="AlphaFoldDB" id="A0AAP9Y843"/>
<dbReference type="EMBL" id="CP066065">
    <property type="protein sequence ID" value="QQC43851.1"/>
    <property type="molecule type" value="Genomic_DNA"/>
</dbReference>
<feature type="transmembrane region" description="Helical" evidence="1">
    <location>
        <begin position="200"/>
        <end position="219"/>
    </location>
</feature>
<keyword evidence="1" id="KW-0472">Membrane</keyword>
<dbReference type="Proteomes" id="UP000595220">
    <property type="component" value="Chromosome"/>
</dbReference>
<dbReference type="InterPro" id="IPR018758">
    <property type="entry name" value="FtrD-like"/>
</dbReference>
<dbReference type="Pfam" id="PF10080">
    <property type="entry name" value="FtrD-like"/>
    <property type="match status" value="1"/>
</dbReference>
<evidence type="ECO:0000256" key="1">
    <source>
        <dbReference type="SAM" id="Phobius"/>
    </source>
</evidence>
<gene>
    <name evidence="3" type="ORF">I6H42_08850</name>
</gene>
<feature type="transmembrane region" description="Helical" evidence="1">
    <location>
        <begin position="132"/>
        <end position="155"/>
    </location>
</feature>
<reference evidence="3 4" key="1">
    <citation type="submission" date="2020-12" db="EMBL/GenBank/DDBJ databases">
        <title>FDA dAtabase for Regulatory Grade micrObial Sequences (FDA-ARGOS): Supporting development and validation of Infectious Disease Dx tests.</title>
        <authorList>
            <person name="Sproer C."/>
            <person name="Gronow S."/>
            <person name="Severitt S."/>
            <person name="Schroder I."/>
            <person name="Tallon L."/>
            <person name="Sadzewicz L."/>
            <person name="Zhao X."/>
            <person name="Boylan J."/>
            <person name="Ott S."/>
            <person name="Bowen H."/>
            <person name="Vavikolanu K."/>
            <person name="Mehta A."/>
            <person name="Aluvathingal J."/>
            <person name="Nadendla S."/>
            <person name="Lowell S."/>
            <person name="Myers T."/>
            <person name="Yan Y."/>
            <person name="Sichtig H."/>
        </authorList>
    </citation>
    <scope>NUCLEOTIDE SEQUENCE [LARGE SCALE GENOMIC DNA]</scope>
    <source>
        <strain evidence="3 4">FDAARGOS_985</strain>
    </source>
</reference>